<organism evidence="8 9">
    <name type="scientific">Liquorilactobacillus oeni DSM 19972</name>
    <dbReference type="NCBI Taxonomy" id="1423777"/>
    <lineage>
        <taxon>Bacteria</taxon>
        <taxon>Bacillati</taxon>
        <taxon>Bacillota</taxon>
        <taxon>Bacilli</taxon>
        <taxon>Lactobacillales</taxon>
        <taxon>Lactobacillaceae</taxon>
        <taxon>Liquorilactobacillus</taxon>
    </lineage>
</organism>
<evidence type="ECO:0000256" key="1">
    <source>
        <dbReference type="ARBA" id="ARBA00007150"/>
    </source>
</evidence>
<dbReference type="PROSITE" id="PS01311">
    <property type="entry name" value="LGT"/>
    <property type="match status" value="1"/>
</dbReference>
<dbReference type="PANTHER" id="PTHR30589">
    <property type="entry name" value="PROLIPOPROTEIN DIACYLGLYCERYL TRANSFERASE"/>
    <property type="match status" value="1"/>
</dbReference>
<dbReference type="EC" id="2.5.1.145" evidence="7"/>
<evidence type="ECO:0000313" key="9">
    <source>
        <dbReference type="Proteomes" id="UP000051686"/>
    </source>
</evidence>
<dbReference type="Pfam" id="PF01790">
    <property type="entry name" value="LGT"/>
    <property type="match status" value="1"/>
</dbReference>
<evidence type="ECO:0000256" key="7">
    <source>
        <dbReference type="HAMAP-Rule" id="MF_01147"/>
    </source>
</evidence>
<feature type="transmembrane region" description="Helical" evidence="7">
    <location>
        <begin position="209"/>
        <end position="227"/>
    </location>
</feature>
<dbReference type="UniPathway" id="UPA00664"/>
<evidence type="ECO:0000313" key="8">
    <source>
        <dbReference type="EMBL" id="KRL04833.1"/>
    </source>
</evidence>
<evidence type="ECO:0000256" key="5">
    <source>
        <dbReference type="ARBA" id="ARBA00022989"/>
    </source>
</evidence>
<dbReference type="GO" id="GO:0005886">
    <property type="term" value="C:plasma membrane"/>
    <property type="evidence" value="ECO:0007669"/>
    <property type="project" value="UniProtKB-SubCell"/>
</dbReference>
<dbReference type="OrthoDB" id="871140at2"/>
<dbReference type="EMBL" id="AZEH01000039">
    <property type="protein sequence ID" value="KRL04833.1"/>
    <property type="molecule type" value="Genomic_DNA"/>
</dbReference>
<comment type="function">
    <text evidence="7">Catalyzes the transfer of the diacylglyceryl group from phosphatidylglycerol to the sulfhydryl group of the N-terminal cysteine of a prolipoprotein, the first step in the formation of mature lipoproteins.</text>
</comment>
<keyword evidence="4 7" id="KW-0812">Transmembrane</keyword>
<dbReference type="PATRIC" id="fig|1423777.3.peg.2027"/>
<comment type="caution">
    <text evidence="8">The sequence shown here is derived from an EMBL/GenBank/DDBJ whole genome shotgun (WGS) entry which is preliminary data.</text>
</comment>
<evidence type="ECO:0000256" key="6">
    <source>
        <dbReference type="ARBA" id="ARBA00023136"/>
    </source>
</evidence>
<evidence type="ECO:0000256" key="4">
    <source>
        <dbReference type="ARBA" id="ARBA00022692"/>
    </source>
</evidence>
<evidence type="ECO:0000256" key="3">
    <source>
        <dbReference type="ARBA" id="ARBA00022679"/>
    </source>
</evidence>
<dbReference type="GO" id="GO:0008961">
    <property type="term" value="F:phosphatidylglycerol-prolipoprotein diacylglyceryl transferase activity"/>
    <property type="evidence" value="ECO:0007669"/>
    <property type="project" value="UniProtKB-UniRule"/>
</dbReference>
<dbReference type="Proteomes" id="UP000051686">
    <property type="component" value="Unassembled WGS sequence"/>
</dbReference>
<comment type="catalytic activity">
    <reaction evidence="7">
        <text>L-cysteinyl-[prolipoprotein] + a 1,2-diacyl-sn-glycero-3-phospho-(1'-sn-glycerol) = an S-1,2-diacyl-sn-glyceryl-L-cysteinyl-[prolipoprotein] + sn-glycerol 1-phosphate + H(+)</text>
        <dbReference type="Rhea" id="RHEA:56712"/>
        <dbReference type="Rhea" id="RHEA-COMP:14679"/>
        <dbReference type="Rhea" id="RHEA-COMP:14680"/>
        <dbReference type="ChEBI" id="CHEBI:15378"/>
        <dbReference type="ChEBI" id="CHEBI:29950"/>
        <dbReference type="ChEBI" id="CHEBI:57685"/>
        <dbReference type="ChEBI" id="CHEBI:64716"/>
        <dbReference type="ChEBI" id="CHEBI:140658"/>
        <dbReference type="EC" id="2.5.1.145"/>
    </reaction>
</comment>
<keyword evidence="9" id="KW-1185">Reference proteome</keyword>
<protein>
    <recommendedName>
        <fullName evidence="7">Phosphatidylglycerol--prolipoprotein diacylglyceryl transferase</fullName>
        <ecNumber evidence="7">2.5.1.145</ecNumber>
    </recommendedName>
</protein>
<feature type="transmembrane region" description="Helical" evidence="7">
    <location>
        <begin position="239"/>
        <end position="257"/>
    </location>
</feature>
<name>A0A0R1MA71_9LACO</name>
<dbReference type="PANTHER" id="PTHR30589:SF0">
    <property type="entry name" value="PHOSPHATIDYLGLYCEROL--PROLIPOPROTEIN DIACYLGLYCERYL TRANSFERASE"/>
    <property type="match status" value="1"/>
</dbReference>
<feature type="transmembrane region" description="Helical" evidence="7">
    <location>
        <begin position="94"/>
        <end position="111"/>
    </location>
</feature>
<gene>
    <name evidence="7" type="primary">lgt</name>
    <name evidence="8" type="ORF">FD46_GL001970</name>
</gene>
<keyword evidence="8" id="KW-0449">Lipoprotein</keyword>
<comment type="subcellular location">
    <subcellularLocation>
        <location evidence="7">Cell membrane</location>
        <topology evidence="7">Multi-pass membrane protein</topology>
    </subcellularLocation>
</comment>
<feature type="binding site" evidence="7">
    <location>
        <position position="137"/>
    </location>
    <ligand>
        <name>a 1,2-diacyl-sn-glycero-3-phospho-(1'-sn-glycerol)</name>
        <dbReference type="ChEBI" id="CHEBI:64716"/>
    </ligand>
</feature>
<evidence type="ECO:0000256" key="2">
    <source>
        <dbReference type="ARBA" id="ARBA00022475"/>
    </source>
</evidence>
<feature type="transmembrane region" description="Helical" evidence="7">
    <location>
        <begin position="52"/>
        <end position="74"/>
    </location>
</feature>
<keyword evidence="5 7" id="KW-1133">Transmembrane helix</keyword>
<dbReference type="InterPro" id="IPR001640">
    <property type="entry name" value="Lgt"/>
</dbReference>
<comment type="similarity">
    <text evidence="1 7">Belongs to the Lgt family.</text>
</comment>
<dbReference type="RefSeq" id="WP_057896775.1">
    <property type="nucleotide sequence ID" value="NZ_AZEH01000039.1"/>
</dbReference>
<accession>A0A0R1MA71</accession>
<dbReference type="NCBIfam" id="TIGR00544">
    <property type="entry name" value="lgt"/>
    <property type="match status" value="1"/>
</dbReference>
<dbReference type="GO" id="GO:0042158">
    <property type="term" value="P:lipoprotein biosynthetic process"/>
    <property type="evidence" value="ECO:0007669"/>
    <property type="project" value="UniProtKB-UniRule"/>
</dbReference>
<proteinExistence type="inferred from homology"/>
<dbReference type="HAMAP" id="MF_01147">
    <property type="entry name" value="Lgt"/>
    <property type="match status" value="1"/>
</dbReference>
<keyword evidence="6 7" id="KW-0472">Membrane</keyword>
<reference evidence="8 9" key="1">
    <citation type="journal article" date="2015" name="Genome Announc.">
        <title>Expanding the biotechnology potential of lactobacilli through comparative genomics of 213 strains and associated genera.</title>
        <authorList>
            <person name="Sun Z."/>
            <person name="Harris H.M."/>
            <person name="McCann A."/>
            <person name="Guo C."/>
            <person name="Argimon S."/>
            <person name="Zhang W."/>
            <person name="Yang X."/>
            <person name="Jeffery I.B."/>
            <person name="Cooney J.C."/>
            <person name="Kagawa T.F."/>
            <person name="Liu W."/>
            <person name="Song Y."/>
            <person name="Salvetti E."/>
            <person name="Wrobel A."/>
            <person name="Rasinkangas P."/>
            <person name="Parkhill J."/>
            <person name="Rea M.C."/>
            <person name="O'Sullivan O."/>
            <person name="Ritari J."/>
            <person name="Douillard F.P."/>
            <person name="Paul Ross R."/>
            <person name="Yang R."/>
            <person name="Briner A.E."/>
            <person name="Felis G.E."/>
            <person name="de Vos W.M."/>
            <person name="Barrangou R."/>
            <person name="Klaenhammer T.R."/>
            <person name="Caufield P.W."/>
            <person name="Cui Y."/>
            <person name="Zhang H."/>
            <person name="O'Toole P.W."/>
        </authorList>
    </citation>
    <scope>NUCLEOTIDE SEQUENCE [LARGE SCALE GENOMIC DNA]</scope>
    <source>
        <strain evidence="8 9">DSM 19972</strain>
    </source>
</reference>
<feature type="transmembrane region" description="Helical" evidence="7">
    <location>
        <begin position="118"/>
        <end position="136"/>
    </location>
</feature>
<keyword evidence="3 7" id="KW-0808">Transferase</keyword>
<dbReference type="AlphaFoldDB" id="A0A0R1MA71"/>
<comment type="pathway">
    <text evidence="7">Protein modification; lipoprotein biosynthesis (diacylglyceryl transfer).</text>
</comment>
<feature type="transmembrane region" description="Helical" evidence="7">
    <location>
        <begin position="20"/>
        <end position="40"/>
    </location>
</feature>
<dbReference type="STRING" id="1423777.FD46_GL001970"/>
<sequence length="278" mass="32303">MNYLLSALDPVAFSLGPLEVHWYGIIIATAVVLAVALAVNEGKKRGISENDIYDLLLWAMPFSIISARIYYVVFEWNYYSQHLNETYRIWDGGIAIYGALIGAIIVVNIFCKRRQISVWLMLDVIAPTVIMAQGIGRWGNFMNQEAHGQKTTFSFLQGLHLPGFIINQMNINGTYYQPTFLYESLWDLGGFVVLLLLRHRKGLFKRGEVFFSYVIWYSFGRFFIEGMRTDSLMLGVMRVSQWLSVILFVAAIVWLFLRRYWKPLNPWYLDGKEDRYEK</sequence>
<keyword evidence="2 7" id="KW-1003">Cell membrane</keyword>
<feature type="transmembrane region" description="Helical" evidence="7">
    <location>
        <begin position="179"/>
        <end position="197"/>
    </location>
</feature>